<proteinExistence type="predicted"/>
<accession>A0A9F7RSY2</accession>
<reference evidence="2" key="2">
    <citation type="submission" date="2025-08" db="UniProtKB">
        <authorList>
            <consortium name="RefSeq"/>
        </authorList>
    </citation>
    <scope>IDENTIFICATION</scope>
    <source>
        <tissue evidence="2">Blood</tissue>
    </source>
</reference>
<dbReference type="AlphaFoldDB" id="A0A9F7RSY2"/>
<sequence length="224" mass="24389">MAEVRTSGSGCVCLRGDNTLPAVVCPHSSRTIGAGRHGAHVAEVTSICFSPNRSAPTSSSESSPRPSISAASSTLLASLNMILRDNFLAQRYSLGDFHPQGSTVSSQRADLAPSDRTMETMGLAPEGHQLIDSGLTTEVVETMVNAIHPRGCGWSTIHKEITHFYFVRLSKILKQRLGCSSLSAFLDNKQTGGRSWRSFTLNSLLTHRRFALYVQSERPTQPYH</sequence>
<evidence type="ECO:0000313" key="1">
    <source>
        <dbReference type="Proteomes" id="UP000221080"/>
    </source>
</evidence>
<dbReference type="GeneID" id="128635267"/>
<keyword evidence="1" id="KW-1185">Reference proteome</keyword>
<dbReference type="Proteomes" id="UP000221080">
    <property type="component" value="Chromosome 17"/>
</dbReference>
<evidence type="ECO:0000313" key="2">
    <source>
        <dbReference type="RefSeq" id="XP_053543238.1"/>
    </source>
</evidence>
<organism evidence="1 2">
    <name type="scientific">Ictalurus punctatus</name>
    <name type="common">Channel catfish</name>
    <name type="synonym">Silurus punctatus</name>
    <dbReference type="NCBI Taxonomy" id="7998"/>
    <lineage>
        <taxon>Eukaryota</taxon>
        <taxon>Metazoa</taxon>
        <taxon>Chordata</taxon>
        <taxon>Craniata</taxon>
        <taxon>Vertebrata</taxon>
        <taxon>Euteleostomi</taxon>
        <taxon>Actinopterygii</taxon>
        <taxon>Neopterygii</taxon>
        <taxon>Teleostei</taxon>
        <taxon>Ostariophysi</taxon>
        <taxon>Siluriformes</taxon>
        <taxon>Ictaluridae</taxon>
        <taxon>Ictalurus</taxon>
    </lineage>
</organism>
<dbReference type="KEGG" id="ipu:128635267"/>
<protein>
    <submittedName>
        <fullName evidence="2">Uncharacterized protein LOC128635267</fullName>
    </submittedName>
</protein>
<gene>
    <name evidence="2" type="primary">LOC128635267</name>
</gene>
<name>A0A9F7RSY2_ICTPU</name>
<dbReference type="RefSeq" id="XP_053543238.1">
    <property type="nucleotide sequence ID" value="XM_053687263.1"/>
</dbReference>
<reference evidence="1" key="1">
    <citation type="journal article" date="2016" name="Nat. Commun.">
        <title>The channel catfish genome sequence provides insights into the evolution of scale formation in teleosts.</title>
        <authorList>
            <person name="Liu Z."/>
            <person name="Liu S."/>
            <person name="Yao J."/>
            <person name="Bao L."/>
            <person name="Zhang J."/>
            <person name="Li Y."/>
            <person name="Jiang C."/>
            <person name="Sun L."/>
            <person name="Wang R."/>
            <person name="Zhang Y."/>
            <person name="Zhou T."/>
            <person name="Zeng Q."/>
            <person name="Fu Q."/>
            <person name="Gao S."/>
            <person name="Li N."/>
            <person name="Koren S."/>
            <person name="Jiang Y."/>
            <person name="Zimin A."/>
            <person name="Xu P."/>
            <person name="Phillippy A.M."/>
            <person name="Geng X."/>
            <person name="Song L."/>
            <person name="Sun F."/>
            <person name="Li C."/>
            <person name="Wang X."/>
            <person name="Chen A."/>
            <person name="Jin Y."/>
            <person name="Yuan Z."/>
            <person name="Yang Y."/>
            <person name="Tan S."/>
            <person name="Peatman E."/>
            <person name="Lu J."/>
            <person name="Qin Z."/>
            <person name="Dunham R."/>
            <person name="Li Z."/>
            <person name="Sonstegard T."/>
            <person name="Feng J."/>
            <person name="Danzmann R.G."/>
            <person name="Schroeder S."/>
            <person name="Scheffler B."/>
            <person name="Duke M.V."/>
            <person name="Ballard L."/>
            <person name="Kucuktas H."/>
            <person name="Kaltenboeck L."/>
            <person name="Liu H."/>
            <person name="Armbruster J."/>
            <person name="Xie Y."/>
            <person name="Kirby M.L."/>
            <person name="Tian Y."/>
            <person name="Flanagan M.E."/>
            <person name="Mu W."/>
            <person name="Waldbieser G.C."/>
        </authorList>
    </citation>
    <scope>NUCLEOTIDE SEQUENCE [LARGE SCALE GENOMIC DNA]</scope>
    <source>
        <strain evidence="1">SDA103</strain>
    </source>
</reference>